<dbReference type="GO" id="GO:0016810">
    <property type="term" value="F:hydrolase activity, acting on carbon-nitrogen (but not peptide) bonds"/>
    <property type="evidence" value="ECO:0007669"/>
    <property type="project" value="InterPro"/>
</dbReference>
<evidence type="ECO:0000256" key="1">
    <source>
        <dbReference type="ARBA" id="ARBA00022723"/>
    </source>
</evidence>
<keyword evidence="3" id="KW-0812">Transmembrane</keyword>
<keyword evidence="2" id="KW-0378">Hydrolase</keyword>
<gene>
    <name evidence="5" type="ORF">EDD68_11424</name>
</gene>
<sequence>MEYNYTPRLMELTSWFRDEENRYLIIKYKLHDTSVRFRWKVDRTTFDHLLKLIEHFGEKCRFQLSFMSRWNAEGNYYQSYLSVIQGSKLTRLSFRCSSEYAENLKWLAELQDLSDLMGNHGIEEHVADTYISPKTAPKKRKKMITALITVACASFISIHLFTKQSVFSQQPTEGVHIHSQNMSLPANLQKKQNIALLASVQTDTVTTLETAKDYTDKQQTSPSDQIFRVADGKVALTFDDGPSAYTEEIVQILNKHNVEASFFFVGNRVHHYKESVKLVHNHGYTIGIHGHTHTLLSSLNRERQKEEIVNAKRAIEAITGEEVRYLRPPYGGYNKDTLEIMKEQQLQLVQWNQDLKDWGIEAKDELMQRLHHSNPSGGIYVLHETAVTVEALDEIIQYLKEQGLILVGL</sequence>
<dbReference type="GO" id="GO:0005975">
    <property type="term" value="P:carbohydrate metabolic process"/>
    <property type="evidence" value="ECO:0007669"/>
    <property type="project" value="InterPro"/>
</dbReference>
<dbReference type="PROSITE" id="PS51677">
    <property type="entry name" value="NODB"/>
    <property type="match status" value="1"/>
</dbReference>
<keyword evidence="6" id="KW-1185">Reference proteome</keyword>
<dbReference type="RefSeq" id="WP_132372121.1">
    <property type="nucleotide sequence ID" value="NZ_SMAN01000014.1"/>
</dbReference>
<keyword evidence="3" id="KW-0472">Membrane</keyword>
<feature type="transmembrane region" description="Helical" evidence="3">
    <location>
        <begin position="143"/>
        <end position="161"/>
    </location>
</feature>
<reference evidence="5 6" key="1">
    <citation type="submission" date="2019-03" db="EMBL/GenBank/DDBJ databases">
        <title>Genomic Encyclopedia of Type Strains, Phase IV (KMG-IV): sequencing the most valuable type-strain genomes for metagenomic binning, comparative biology and taxonomic classification.</title>
        <authorList>
            <person name="Goeker M."/>
        </authorList>
    </citation>
    <scope>NUCLEOTIDE SEQUENCE [LARGE SCALE GENOMIC DNA]</scope>
    <source>
        <strain evidence="5 6">DSM 25894</strain>
    </source>
</reference>
<evidence type="ECO:0000259" key="4">
    <source>
        <dbReference type="PROSITE" id="PS51677"/>
    </source>
</evidence>
<evidence type="ECO:0000313" key="6">
    <source>
        <dbReference type="Proteomes" id="UP000294650"/>
    </source>
</evidence>
<dbReference type="GO" id="GO:0046872">
    <property type="term" value="F:metal ion binding"/>
    <property type="evidence" value="ECO:0007669"/>
    <property type="project" value="UniProtKB-KW"/>
</dbReference>
<name>A0A4V2V194_9BACI</name>
<proteinExistence type="predicted"/>
<keyword evidence="3" id="KW-1133">Transmembrane helix</keyword>
<organism evidence="5 6">
    <name type="scientific">Melghiribacillus thermohalophilus</name>
    <dbReference type="NCBI Taxonomy" id="1324956"/>
    <lineage>
        <taxon>Bacteria</taxon>
        <taxon>Bacillati</taxon>
        <taxon>Bacillota</taxon>
        <taxon>Bacilli</taxon>
        <taxon>Bacillales</taxon>
        <taxon>Bacillaceae</taxon>
        <taxon>Melghiribacillus</taxon>
    </lineage>
</organism>
<evidence type="ECO:0000313" key="5">
    <source>
        <dbReference type="EMBL" id="TCT20342.1"/>
    </source>
</evidence>
<evidence type="ECO:0000256" key="2">
    <source>
        <dbReference type="ARBA" id="ARBA00022801"/>
    </source>
</evidence>
<dbReference type="InterPro" id="IPR011330">
    <property type="entry name" value="Glyco_hydro/deAcase_b/a-brl"/>
</dbReference>
<dbReference type="Gene3D" id="3.20.20.370">
    <property type="entry name" value="Glycoside hydrolase/deacetylase"/>
    <property type="match status" value="1"/>
</dbReference>
<protein>
    <submittedName>
        <fullName evidence="5">Polysaccharide deacetylase</fullName>
    </submittedName>
</protein>
<dbReference type="EMBL" id="SMAN01000014">
    <property type="protein sequence ID" value="TCT20342.1"/>
    <property type="molecule type" value="Genomic_DNA"/>
</dbReference>
<dbReference type="GO" id="GO:0016020">
    <property type="term" value="C:membrane"/>
    <property type="evidence" value="ECO:0007669"/>
    <property type="project" value="TreeGrafter"/>
</dbReference>
<dbReference type="OrthoDB" id="9812065at2"/>
<dbReference type="Pfam" id="PF01522">
    <property type="entry name" value="Polysacc_deac_1"/>
    <property type="match status" value="1"/>
</dbReference>
<dbReference type="SUPFAM" id="SSF88713">
    <property type="entry name" value="Glycoside hydrolase/deacetylase"/>
    <property type="match status" value="1"/>
</dbReference>
<dbReference type="CDD" id="cd10917">
    <property type="entry name" value="CE4_NodB_like_6s_7s"/>
    <property type="match status" value="1"/>
</dbReference>
<dbReference type="Proteomes" id="UP000294650">
    <property type="component" value="Unassembled WGS sequence"/>
</dbReference>
<dbReference type="AlphaFoldDB" id="A0A4V2V194"/>
<dbReference type="PANTHER" id="PTHR10587:SF133">
    <property type="entry name" value="CHITIN DEACETYLASE 1-RELATED"/>
    <property type="match status" value="1"/>
</dbReference>
<dbReference type="InterPro" id="IPR050248">
    <property type="entry name" value="Polysacc_deacetylase_ArnD"/>
</dbReference>
<accession>A0A4V2V194</accession>
<evidence type="ECO:0000256" key="3">
    <source>
        <dbReference type="SAM" id="Phobius"/>
    </source>
</evidence>
<dbReference type="PANTHER" id="PTHR10587">
    <property type="entry name" value="GLYCOSYL TRANSFERASE-RELATED"/>
    <property type="match status" value="1"/>
</dbReference>
<comment type="caution">
    <text evidence="5">The sequence shown here is derived from an EMBL/GenBank/DDBJ whole genome shotgun (WGS) entry which is preliminary data.</text>
</comment>
<feature type="domain" description="NodB homology" evidence="4">
    <location>
        <begin position="232"/>
        <end position="407"/>
    </location>
</feature>
<keyword evidence="1" id="KW-0479">Metal-binding</keyword>
<dbReference type="InterPro" id="IPR002509">
    <property type="entry name" value="NODB_dom"/>
</dbReference>